<keyword evidence="1" id="KW-0812">Transmembrane</keyword>
<keyword evidence="1" id="KW-1133">Transmembrane helix</keyword>
<dbReference type="PANTHER" id="PTHR35043:SF8">
    <property type="entry name" value="DUF4220 DOMAIN-CONTAINING PROTEIN"/>
    <property type="match status" value="1"/>
</dbReference>
<feature type="transmembrane region" description="Helical" evidence="1">
    <location>
        <begin position="35"/>
        <end position="51"/>
    </location>
</feature>
<feature type="transmembrane region" description="Helical" evidence="1">
    <location>
        <begin position="72"/>
        <end position="92"/>
    </location>
</feature>
<keyword evidence="3" id="KW-1185">Reference proteome</keyword>
<proteinExistence type="predicted"/>
<dbReference type="Proteomes" id="UP001337655">
    <property type="component" value="Unassembled WGS sequence"/>
</dbReference>
<dbReference type="RefSeq" id="XP_064661464.1">
    <property type="nucleotide sequence ID" value="XM_064800125.1"/>
</dbReference>
<organism evidence="2 3">
    <name type="scientific">Saxophila tyrrhenica</name>
    <dbReference type="NCBI Taxonomy" id="1690608"/>
    <lineage>
        <taxon>Eukaryota</taxon>
        <taxon>Fungi</taxon>
        <taxon>Dikarya</taxon>
        <taxon>Ascomycota</taxon>
        <taxon>Pezizomycotina</taxon>
        <taxon>Dothideomycetes</taxon>
        <taxon>Dothideomycetidae</taxon>
        <taxon>Mycosphaerellales</taxon>
        <taxon>Extremaceae</taxon>
        <taxon>Saxophila</taxon>
    </lineage>
</organism>
<accession>A0AAV9PFU7</accession>
<comment type="caution">
    <text evidence="2">The sequence shown here is derived from an EMBL/GenBank/DDBJ whole genome shotgun (WGS) entry which is preliminary data.</text>
</comment>
<reference evidence="2 3" key="1">
    <citation type="submission" date="2023-08" db="EMBL/GenBank/DDBJ databases">
        <title>Black Yeasts Isolated from many extreme environments.</title>
        <authorList>
            <person name="Coleine C."/>
            <person name="Stajich J.E."/>
            <person name="Selbmann L."/>
        </authorList>
    </citation>
    <scope>NUCLEOTIDE SEQUENCE [LARGE SCALE GENOMIC DNA]</scope>
    <source>
        <strain evidence="2 3">CCFEE 5935</strain>
    </source>
</reference>
<evidence type="ECO:0000313" key="2">
    <source>
        <dbReference type="EMBL" id="KAK5172746.1"/>
    </source>
</evidence>
<evidence type="ECO:0000313" key="3">
    <source>
        <dbReference type="Proteomes" id="UP001337655"/>
    </source>
</evidence>
<gene>
    <name evidence="2" type="ORF">LTR77_002866</name>
</gene>
<feature type="transmembrane region" description="Helical" evidence="1">
    <location>
        <begin position="377"/>
        <end position="398"/>
    </location>
</feature>
<evidence type="ECO:0000256" key="1">
    <source>
        <dbReference type="SAM" id="Phobius"/>
    </source>
</evidence>
<protein>
    <submittedName>
        <fullName evidence="2">Uncharacterized protein</fullName>
    </submittedName>
</protein>
<dbReference type="AlphaFoldDB" id="A0AAV9PFU7"/>
<sequence length="423" mass="48181">MNEISDAFNSSSTIPAPSARLGWQDSPDRRGTLDIVWSCVFSILLCLWTMLHLNVPTENDTYITIFWRKMRWLILGILAPELPMLFACGQYASAKRSVEDFRSLGYSEEQWTLCHAFYADSGGFKLQTEDFQAFPITAKQLHYLVNHRYVSLPAMSRDEIWDKSKADGVAKTMAFSQSGWLIAQTIGRGVQRLPITPFEISSLALICSSMTTLWFWWHKPLDVRTATVLDTTASVVDILREGGEAAKEPFLDTPLDFIEGRVYMSSKWSRHVLRWIRAVRLQKRPLDRIPNDRDPQANLRQHCLLGIGTATFASVHLAGWPFEFATRWEQALWRGGCIGVWVLLCLYGSTEMAVCYRENYEVPGLESGKGYKMRWPHCLLFFVPATLYFMARVGLLVVTMSSLASLPEGAYQTVQWSDLLPHL</sequence>
<name>A0AAV9PFU7_9PEZI</name>
<feature type="transmembrane region" description="Helical" evidence="1">
    <location>
        <begin position="200"/>
        <end position="217"/>
    </location>
</feature>
<feature type="transmembrane region" description="Helical" evidence="1">
    <location>
        <begin position="332"/>
        <end position="356"/>
    </location>
</feature>
<dbReference type="PANTHER" id="PTHR35043">
    <property type="entry name" value="TRANSCRIPTION FACTOR DOMAIN-CONTAINING PROTEIN"/>
    <property type="match status" value="1"/>
</dbReference>
<dbReference type="GeneID" id="89924213"/>
<dbReference type="EMBL" id="JAVRRT010000004">
    <property type="protein sequence ID" value="KAK5172746.1"/>
    <property type="molecule type" value="Genomic_DNA"/>
</dbReference>
<feature type="transmembrane region" description="Helical" evidence="1">
    <location>
        <begin position="303"/>
        <end position="320"/>
    </location>
</feature>
<keyword evidence="1" id="KW-0472">Membrane</keyword>